<evidence type="ECO:0000256" key="8">
    <source>
        <dbReference type="ARBA" id="ARBA00022741"/>
    </source>
</evidence>
<evidence type="ECO:0000256" key="11">
    <source>
        <dbReference type="ARBA" id="ARBA00022840"/>
    </source>
</evidence>
<feature type="domain" description="EF-hand" evidence="18">
    <location>
        <begin position="631"/>
        <end position="666"/>
    </location>
</feature>
<dbReference type="SUPFAM" id="SSF56112">
    <property type="entry name" value="Protein kinase-like (PK-like)"/>
    <property type="match status" value="1"/>
</dbReference>
<evidence type="ECO:0000256" key="12">
    <source>
        <dbReference type="ARBA" id="ARBA00024334"/>
    </source>
</evidence>
<dbReference type="GO" id="GO:0005524">
    <property type="term" value="F:ATP binding"/>
    <property type="evidence" value="ECO:0007669"/>
    <property type="project" value="UniProtKB-UniRule"/>
</dbReference>
<evidence type="ECO:0000256" key="1">
    <source>
        <dbReference type="ARBA" id="ARBA00005354"/>
    </source>
</evidence>
<dbReference type="Gene3D" id="3.30.200.20">
    <property type="entry name" value="Phosphorylase Kinase, domain 1"/>
    <property type="match status" value="1"/>
</dbReference>
<evidence type="ECO:0000259" key="18">
    <source>
        <dbReference type="PROSITE" id="PS50222"/>
    </source>
</evidence>
<dbReference type="PROSITE" id="PS00107">
    <property type="entry name" value="PROTEIN_KINASE_ATP"/>
    <property type="match status" value="1"/>
</dbReference>
<dbReference type="Pfam" id="PF00069">
    <property type="entry name" value="Pkinase"/>
    <property type="match status" value="2"/>
</dbReference>
<dbReference type="Pfam" id="PF13499">
    <property type="entry name" value="EF-hand_7"/>
    <property type="match status" value="1"/>
</dbReference>
<comment type="similarity">
    <text evidence="12">Belongs to the protein kinase superfamily. Ser/Thr protein kinase family. CDPK subfamily.</text>
</comment>
<dbReference type="PROSITE" id="PS50011">
    <property type="entry name" value="PROTEIN_KINASE_DOM"/>
    <property type="match status" value="1"/>
</dbReference>
<evidence type="ECO:0000313" key="20">
    <source>
        <dbReference type="Proteomes" id="UP001189624"/>
    </source>
</evidence>
<evidence type="ECO:0000256" key="10">
    <source>
        <dbReference type="ARBA" id="ARBA00022837"/>
    </source>
</evidence>
<organism evidence="19 20">
    <name type="scientific">Sphenostylis stenocarpa</name>
    <dbReference type="NCBI Taxonomy" id="92480"/>
    <lineage>
        <taxon>Eukaryota</taxon>
        <taxon>Viridiplantae</taxon>
        <taxon>Streptophyta</taxon>
        <taxon>Embryophyta</taxon>
        <taxon>Tracheophyta</taxon>
        <taxon>Spermatophyta</taxon>
        <taxon>Magnoliopsida</taxon>
        <taxon>eudicotyledons</taxon>
        <taxon>Gunneridae</taxon>
        <taxon>Pentapetalae</taxon>
        <taxon>rosids</taxon>
        <taxon>fabids</taxon>
        <taxon>Fabales</taxon>
        <taxon>Fabaceae</taxon>
        <taxon>Papilionoideae</taxon>
        <taxon>50 kb inversion clade</taxon>
        <taxon>NPAAA clade</taxon>
        <taxon>indigoferoid/millettioid clade</taxon>
        <taxon>Phaseoleae</taxon>
        <taxon>Sphenostylis</taxon>
    </lineage>
</organism>
<reference evidence="19" key="1">
    <citation type="submission" date="2023-10" db="EMBL/GenBank/DDBJ databases">
        <authorList>
            <person name="Domelevo Entfellner J.-B."/>
        </authorList>
    </citation>
    <scope>NUCLEOTIDE SEQUENCE</scope>
</reference>
<dbReference type="PROSITE" id="PS00108">
    <property type="entry name" value="PROTEIN_KINASE_ST"/>
    <property type="match status" value="1"/>
</dbReference>
<feature type="domain" description="Protein kinase" evidence="17">
    <location>
        <begin position="283"/>
        <end position="588"/>
    </location>
</feature>
<dbReference type="InterPro" id="IPR017441">
    <property type="entry name" value="Protein_kinase_ATP_BS"/>
</dbReference>
<dbReference type="InterPro" id="IPR000719">
    <property type="entry name" value="Prot_kinase_dom"/>
</dbReference>
<dbReference type="InterPro" id="IPR008271">
    <property type="entry name" value="Ser/Thr_kinase_AS"/>
</dbReference>
<dbReference type="PROSITE" id="PS00018">
    <property type="entry name" value="EF_HAND_1"/>
    <property type="match status" value="3"/>
</dbReference>
<evidence type="ECO:0000256" key="7">
    <source>
        <dbReference type="ARBA" id="ARBA00022737"/>
    </source>
</evidence>
<evidence type="ECO:0000256" key="2">
    <source>
        <dbReference type="ARBA" id="ARBA00012513"/>
    </source>
</evidence>
<keyword evidence="6" id="KW-0479">Metal-binding</keyword>
<feature type="domain" description="EF-hand" evidence="18">
    <location>
        <begin position="721"/>
        <end position="756"/>
    </location>
</feature>
<keyword evidence="8 15" id="KW-0547">Nucleotide-binding</keyword>
<dbReference type="InterPro" id="IPR011992">
    <property type="entry name" value="EF-hand-dom_pair"/>
</dbReference>
<name>A0AA86SN07_9FABA</name>
<dbReference type="Gene3D" id="1.10.510.10">
    <property type="entry name" value="Transferase(Phosphotransferase) domain 1"/>
    <property type="match status" value="1"/>
</dbReference>
<keyword evidence="3" id="KW-0723">Serine/threonine-protein kinase</keyword>
<gene>
    <name evidence="19" type="ORF">AYBTSS11_LOCUS21127</name>
</gene>
<evidence type="ECO:0000256" key="5">
    <source>
        <dbReference type="ARBA" id="ARBA00022679"/>
    </source>
</evidence>
<dbReference type="InterPro" id="IPR011009">
    <property type="entry name" value="Kinase-like_dom_sf"/>
</dbReference>
<dbReference type="Pfam" id="PF00036">
    <property type="entry name" value="EF-hand_1"/>
    <property type="match status" value="1"/>
</dbReference>
<dbReference type="SMART" id="SM00220">
    <property type="entry name" value="S_TKc"/>
    <property type="match status" value="1"/>
</dbReference>
<dbReference type="CDD" id="cd00051">
    <property type="entry name" value="EFh"/>
    <property type="match status" value="1"/>
</dbReference>
<sequence length="794" mass="88679">MPLAKQRARGSLKTTRGFGLRPRKQRNRGGQTFFTTVASSQRFQLHSVVQRNTPFNGKVREKVLWSCALDWPGSEGFADGRVGEGEREDGGGYGGAGVKTLTFDPRGDGILEFGNPKFEILNLEDRFPLEIDLGSGISRVREKLSTPMGNNCVGPNAGNGFIQSVTAAVWKTRPPEPHLTLPSGETKTSSPAPNAEKASERAPPRPADPPMPVQSTPPEPVKMPTVPVAKPLPLDHEKPASSHTEPVPAEKPKKPTHVKRVSSMGLQVDSVLGRKTENMKEFFSLGRKLGQGQFGTTFLCVQKGTNKDFACKSIAKRKLTTQEDVEDVRREIQIMHHLAGHPNVIQIVGAFEDAVAVHVVMELCAGGELFDRIIQRGHYTERKAAELARLIVSVVEACHSLGVMHRDLKPENFLFINHEEDSPLKTIDFGLSVFFRPVKTICLSSLKWTETREGKSVSSFSNSDMQKEAALLMHRYIEKMFITSGETFTDVVGSPYYVAPEVLRKHYGPECDVWSAGVIIYILLSGVPPFWDETEQGIFEQVLKGELDFVSEPWPSISDSAKDLVRRMLTRDPKKRLTAHEVLCHPWVQVGGVAPDKPLDSAVLSRLKQFSAMNKLKKIAIRVIAESLSEEEIGGLKEMFRMIDTDNSGQITLEELKNGLERVGSVLKDSEISWLMQAFDLLEYWKDIDIYFAYGYHYVDNSGTIDYGEFIAAMLHLNKIQKEDHLYAAFTYFDKDGSGYITPDELQQACEQFGLHDYHLDEIIREIDQDNDGRIDYSEFAAMMQDTGFGKKGI</sequence>
<evidence type="ECO:0000256" key="6">
    <source>
        <dbReference type="ARBA" id="ARBA00022723"/>
    </source>
</evidence>
<dbReference type="EC" id="2.7.11.1" evidence="2"/>
<evidence type="ECO:0000256" key="3">
    <source>
        <dbReference type="ARBA" id="ARBA00022527"/>
    </source>
</evidence>
<evidence type="ECO:0000259" key="17">
    <source>
        <dbReference type="PROSITE" id="PS50011"/>
    </source>
</evidence>
<feature type="compositionally biased region" description="Pro residues" evidence="16">
    <location>
        <begin position="204"/>
        <end position="221"/>
    </location>
</feature>
<dbReference type="EMBL" id="OY731404">
    <property type="protein sequence ID" value="CAJ1967337.1"/>
    <property type="molecule type" value="Genomic_DNA"/>
</dbReference>
<evidence type="ECO:0000313" key="19">
    <source>
        <dbReference type="EMBL" id="CAJ1967337.1"/>
    </source>
</evidence>
<feature type="binding site" evidence="15">
    <location>
        <position position="316"/>
    </location>
    <ligand>
        <name>ATP</name>
        <dbReference type="ChEBI" id="CHEBI:30616"/>
    </ligand>
</feature>
<dbReference type="FunFam" id="1.10.510.10:FF:001864">
    <property type="entry name" value="Calcium-dependent protein kinase SK5"/>
    <property type="match status" value="1"/>
</dbReference>
<evidence type="ECO:0000256" key="14">
    <source>
        <dbReference type="ARBA" id="ARBA00048679"/>
    </source>
</evidence>
<dbReference type="AlphaFoldDB" id="A0AA86SN07"/>
<evidence type="ECO:0000256" key="15">
    <source>
        <dbReference type="PROSITE-ProRule" id="PRU10141"/>
    </source>
</evidence>
<proteinExistence type="inferred from homology"/>
<keyword evidence="7" id="KW-0677">Repeat</keyword>
<dbReference type="SUPFAM" id="SSF47473">
    <property type="entry name" value="EF-hand"/>
    <property type="match status" value="1"/>
</dbReference>
<feature type="region of interest" description="Disordered" evidence="16">
    <location>
        <begin position="174"/>
        <end position="261"/>
    </location>
</feature>
<protein>
    <recommendedName>
        <fullName evidence="2">non-specific serine/threonine protein kinase</fullName>
        <ecNumber evidence="2">2.7.11.1</ecNumber>
    </recommendedName>
</protein>
<dbReference type="InterPro" id="IPR018247">
    <property type="entry name" value="EF_Hand_1_Ca_BS"/>
</dbReference>
<feature type="compositionally biased region" description="Polar residues" evidence="16">
    <location>
        <begin position="183"/>
        <end position="192"/>
    </location>
</feature>
<comment type="catalytic activity">
    <reaction evidence="13">
        <text>L-threonyl-[protein] + ATP = O-phospho-L-threonyl-[protein] + ADP + H(+)</text>
        <dbReference type="Rhea" id="RHEA:46608"/>
        <dbReference type="Rhea" id="RHEA-COMP:11060"/>
        <dbReference type="Rhea" id="RHEA-COMP:11605"/>
        <dbReference type="ChEBI" id="CHEBI:15378"/>
        <dbReference type="ChEBI" id="CHEBI:30013"/>
        <dbReference type="ChEBI" id="CHEBI:30616"/>
        <dbReference type="ChEBI" id="CHEBI:61977"/>
        <dbReference type="ChEBI" id="CHEBI:456216"/>
        <dbReference type="EC" id="2.7.11.1"/>
    </reaction>
</comment>
<evidence type="ECO:0000256" key="9">
    <source>
        <dbReference type="ARBA" id="ARBA00022777"/>
    </source>
</evidence>
<keyword evidence="20" id="KW-1185">Reference proteome</keyword>
<dbReference type="GO" id="GO:0005509">
    <property type="term" value="F:calcium ion binding"/>
    <property type="evidence" value="ECO:0007669"/>
    <property type="project" value="InterPro"/>
</dbReference>
<keyword evidence="5" id="KW-0808">Transferase</keyword>
<dbReference type="CDD" id="cd05117">
    <property type="entry name" value="STKc_CAMK"/>
    <property type="match status" value="1"/>
</dbReference>
<keyword evidence="10" id="KW-0106">Calcium</keyword>
<dbReference type="GO" id="GO:0004674">
    <property type="term" value="F:protein serine/threonine kinase activity"/>
    <property type="evidence" value="ECO:0007669"/>
    <property type="project" value="UniProtKB-KW"/>
</dbReference>
<dbReference type="PANTHER" id="PTHR24349">
    <property type="entry name" value="SERINE/THREONINE-PROTEIN KINASE"/>
    <property type="match status" value="1"/>
</dbReference>
<dbReference type="SMART" id="SM00054">
    <property type="entry name" value="EFh"/>
    <property type="match status" value="4"/>
</dbReference>
<dbReference type="Gramene" id="rna-AYBTSS11_LOCUS21127">
    <property type="protein sequence ID" value="CAJ1967337.1"/>
    <property type="gene ID" value="gene-AYBTSS11_LOCUS21127"/>
</dbReference>
<dbReference type="InterPro" id="IPR002048">
    <property type="entry name" value="EF_hand_dom"/>
</dbReference>
<dbReference type="Gene3D" id="1.10.238.10">
    <property type="entry name" value="EF-hand"/>
    <property type="match status" value="1"/>
</dbReference>
<keyword evidence="9" id="KW-0418">Kinase</keyword>
<feature type="region of interest" description="Disordered" evidence="16">
    <location>
        <begin position="1"/>
        <end position="29"/>
    </location>
</feature>
<feature type="domain" description="EF-hand" evidence="18">
    <location>
        <begin position="759"/>
        <end position="790"/>
    </location>
</feature>
<evidence type="ECO:0000256" key="13">
    <source>
        <dbReference type="ARBA" id="ARBA00047899"/>
    </source>
</evidence>
<comment type="similarity">
    <text evidence="1">Belongs to the protein kinase superfamily. CAMK Ser/Thr protein kinase family. CaMK subfamily.</text>
</comment>
<dbReference type="FunFam" id="1.10.238.10:FF:000015">
    <property type="entry name" value="Calcium-dependent protein kinase 1"/>
    <property type="match status" value="1"/>
</dbReference>
<dbReference type="FunFam" id="3.30.200.20:FF:000004">
    <property type="entry name" value="Calcium-dependent protein kinase 1"/>
    <property type="match status" value="1"/>
</dbReference>
<keyword evidence="4" id="KW-0597">Phosphoprotein</keyword>
<keyword evidence="11 15" id="KW-0067">ATP-binding</keyword>
<accession>A0AA86SN07</accession>
<feature type="compositionally biased region" description="Basic residues" evidence="16">
    <location>
        <begin position="1"/>
        <end position="10"/>
    </location>
</feature>
<evidence type="ECO:0000256" key="4">
    <source>
        <dbReference type="ARBA" id="ARBA00022553"/>
    </source>
</evidence>
<evidence type="ECO:0000256" key="16">
    <source>
        <dbReference type="SAM" id="MobiDB-lite"/>
    </source>
</evidence>
<dbReference type="PROSITE" id="PS50222">
    <property type="entry name" value="EF_HAND_2"/>
    <property type="match status" value="3"/>
</dbReference>
<dbReference type="Proteomes" id="UP001189624">
    <property type="component" value="Chromosome 7"/>
</dbReference>
<dbReference type="InterPro" id="IPR050205">
    <property type="entry name" value="CDPK_Ser/Thr_kinases"/>
</dbReference>
<comment type="catalytic activity">
    <reaction evidence="14">
        <text>L-seryl-[protein] + ATP = O-phospho-L-seryl-[protein] + ADP + H(+)</text>
        <dbReference type="Rhea" id="RHEA:17989"/>
        <dbReference type="Rhea" id="RHEA-COMP:9863"/>
        <dbReference type="Rhea" id="RHEA-COMP:11604"/>
        <dbReference type="ChEBI" id="CHEBI:15378"/>
        <dbReference type="ChEBI" id="CHEBI:29999"/>
        <dbReference type="ChEBI" id="CHEBI:30616"/>
        <dbReference type="ChEBI" id="CHEBI:83421"/>
        <dbReference type="ChEBI" id="CHEBI:456216"/>
        <dbReference type="EC" id="2.7.11.1"/>
    </reaction>
</comment>